<feature type="transmembrane region" description="Helical" evidence="8">
    <location>
        <begin position="25"/>
        <end position="44"/>
    </location>
</feature>
<dbReference type="Proteomes" id="UP000236151">
    <property type="component" value="Unassembled WGS sequence"/>
</dbReference>
<evidence type="ECO:0000313" key="10">
    <source>
        <dbReference type="Proteomes" id="UP000236151"/>
    </source>
</evidence>
<sequence length="379" mass="41578">MDRGCIKDDGSIEVMEKARISSFQLFLLVSGFLFGSTVILAPAQGAKNDAWLAILLGGAGGTLLMVVYASIALLNPSKTLVDILREKLGKVIGNIFAILYIWYFIHLASLVFRNFGEFICTVTYPETPIVVVIGFFAVVLAYTVNGGIEVMGRLSELLVPVIPLLFFIIGLSILTVHDFTAFLPILENGIKPVLSAAFDYISFPFGETVAFLMIFLHLNKKEKLKKVVFTSSAVSILLAVMVFFRDIFALGADLMSRATFNPHLTSLLIPGLNVESLVDINLLIGGGVKISVCVYAAANALSQIAGIDDYRKLTRAIVTFCVVLSVWVYENILEMFSWAEKVWPYYSIPFQIAIPLLLLLLSLWKKGKTSKAKAGSRKG</sequence>
<dbReference type="InterPro" id="IPR004761">
    <property type="entry name" value="Spore_GerAB"/>
</dbReference>
<comment type="subcellular location">
    <subcellularLocation>
        <location evidence="1">Membrane</location>
        <topology evidence="1">Multi-pass membrane protein</topology>
    </subcellularLocation>
</comment>
<dbReference type="Pfam" id="PF03845">
    <property type="entry name" value="Spore_permease"/>
    <property type="match status" value="1"/>
</dbReference>
<evidence type="ECO:0000313" key="9">
    <source>
        <dbReference type="EMBL" id="PNU01317.1"/>
    </source>
</evidence>
<evidence type="ECO:0000256" key="7">
    <source>
        <dbReference type="ARBA" id="ARBA00023136"/>
    </source>
</evidence>
<feature type="transmembrane region" description="Helical" evidence="8">
    <location>
        <begin position="95"/>
        <end position="115"/>
    </location>
</feature>
<accession>A0A2K2FRA3</accession>
<reference evidence="9 10" key="1">
    <citation type="submission" date="2017-06" db="EMBL/GenBank/DDBJ databases">
        <title>Investigating the central metabolism of Clostridium thermosuccinogenes.</title>
        <authorList>
            <person name="Koendjbiharie J.G."/>
            <person name="van Kranenburg R."/>
        </authorList>
    </citation>
    <scope>NUCLEOTIDE SEQUENCE [LARGE SCALE GENOMIC DNA]</scope>
    <source>
        <strain evidence="9 10">DSM 5806</strain>
    </source>
</reference>
<comment type="similarity">
    <text evidence="2">Belongs to the amino acid-polyamine-organocation (APC) superfamily. Spore germination protein (SGP) (TC 2.A.3.9) family.</text>
</comment>
<dbReference type="PANTHER" id="PTHR34975:SF2">
    <property type="entry name" value="SPORE GERMINATION PROTEIN A2"/>
    <property type="match status" value="1"/>
</dbReference>
<keyword evidence="10" id="KW-1185">Reference proteome</keyword>
<feature type="transmembrane region" description="Helical" evidence="8">
    <location>
        <begin position="280"/>
        <end position="301"/>
    </location>
</feature>
<feature type="transmembrane region" description="Helical" evidence="8">
    <location>
        <begin position="313"/>
        <end position="330"/>
    </location>
</feature>
<evidence type="ECO:0000256" key="3">
    <source>
        <dbReference type="ARBA" id="ARBA00022448"/>
    </source>
</evidence>
<proteinExistence type="inferred from homology"/>
<dbReference type="GO" id="GO:0016020">
    <property type="term" value="C:membrane"/>
    <property type="evidence" value="ECO:0007669"/>
    <property type="project" value="UniProtKB-SubCell"/>
</dbReference>
<keyword evidence="6 8" id="KW-1133">Transmembrane helix</keyword>
<gene>
    <name evidence="9" type="ORF">CDQ84_01225</name>
</gene>
<feature type="transmembrane region" description="Helical" evidence="8">
    <location>
        <begin position="342"/>
        <end position="364"/>
    </location>
</feature>
<dbReference type="AlphaFoldDB" id="A0A2K2FRA3"/>
<dbReference type="PANTHER" id="PTHR34975">
    <property type="entry name" value="SPORE GERMINATION PROTEIN A2"/>
    <property type="match status" value="1"/>
</dbReference>
<feature type="transmembrane region" description="Helical" evidence="8">
    <location>
        <begin position="50"/>
        <end position="74"/>
    </location>
</feature>
<organism evidence="9 10">
    <name type="scientific">Clostridium thermosuccinogenes</name>
    <dbReference type="NCBI Taxonomy" id="84032"/>
    <lineage>
        <taxon>Bacteria</taxon>
        <taxon>Bacillati</taxon>
        <taxon>Bacillota</taxon>
        <taxon>Clostridia</taxon>
        <taxon>Eubacteriales</taxon>
        <taxon>Clostridiaceae</taxon>
        <taxon>Clostridium</taxon>
    </lineage>
</organism>
<comment type="caution">
    <text evidence="9">The sequence shown here is derived from an EMBL/GenBank/DDBJ whole genome shotgun (WGS) entry which is preliminary data.</text>
</comment>
<evidence type="ECO:0000256" key="8">
    <source>
        <dbReference type="SAM" id="Phobius"/>
    </source>
</evidence>
<dbReference type="KEGG" id="cthd:CDO33_04510"/>
<feature type="transmembrane region" description="Helical" evidence="8">
    <location>
        <begin position="228"/>
        <end position="248"/>
    </location>
</feature>
<name>A0A2K2FRA3_9CLOT</name>
<evidence type="ECO:0000256" key="5">
    <source>
        <dbReference type="ARBA" id="ARBA00022692"/>
    </source>
</evidence>
<evidence type="ECO:0000256" key="1">
    <source>
        <dbReference type="ARBA" id="ARBA00004141"/>
    </source>
</evidence>
<keyword evidence="7 8" id="KW-0472">Membrane</keyword>
<feature type="transmembrane region" description="Helical" evidence="8">
    <location>
        <begin position="157"/>
        <end position="177"/>
    </location>
</feature>
<feature type="transmembrane region" description="Helical" evidence="8">
    <location>
        <begin position="197"/>
        <end position="216"/>
    </location>
</feature>
<dbReference type="EMBL" id="NIOJ01000002">
    <property type="protein sequence ID" value="PNU01317.1"/>
    <property type="molecule type" value="Genomic_DNA"/>
</dbReference>
<dbReference type="GO" id="GO:0009847">
    <property type="term" value="P:spore germination"/>
    <property type="evidence" value="ECO:0007669"/>
    <property type="project" value="InterPro"/>
</dbReference>
<evidence type="ECO:0000256" key="4">
    <source>
        <dbReference type="ARBA" id="ARBA00022544"/>
    </source>
</evidence>
<keyword evidence="3" id="KW-0813">Transport</keyword>
<dbReference type="NCBIfam" id="TIGR00912">
    <property type="entry name" value="2A0309"/>
    <property type="match status" value="1"/>
</dbReference>
<evidence type="ECO:0000256" key="6">
    <source>
        <dbReference type="ARBA" id="ARBA00022989"/>
    </source>
</evidence>
<feature type="transmembrane region" description="Helical" evidence="8">
    <location>
        <begin position="127"/>
        <end position="145"/>
    </location>
</feature>
<evidence type="ECO:0000256" key="2">
    <source>
        <dbReference type="ARBA" id="ARBA00007998"/>
    </source>
</evidence>
<protein>
    <submittedName>
        <fullName evidence="9">Uncharacterized protein</fullName>
    </submittedName>
</protein>
<keyword evidence="5 8" id="KW-0812">Transmembrane</keyword>
<keyword evidence="4" id="KW-0309">Germination</keyword>